<gene>
    <name evidence="2" type="ORF">CDAR_86621</name>
</gene>
<proteinExistence type="predicted"/>
<dbReference type="EMBL" id="BPLQ01011248">
    <property type="protein sequence ID" value="GIY56941.1"/>
    <property type="molecule type" value="Genomic_DNA"/>
</dbReference>
<dbReference type="Proteomes" id="UP001054837">
    <property type="component" value="Unassembled WGS sequence"/>
</dbReference>
<keyword evidence="3" id="KW-1185">Reference proteome</keyword>
<organism evidence="2 3">
    <name type="scientific">Caerostris darwini</name>
    <dbReference type="NCBI Taxonomy" id="1538125"/>
    <lineage>
        <taxon>Eukaryota</taxon>
        <taxon>Metazoa</taxon>
        <taxon>Ecdysozoa</taxon>
        <taxon>Arthropoda</taxon>
        <taxon>Chelicerata</taxon>
        <taxon>Arachnida</taxon>
        <taxon>Araneae</taxon>
        <taxon>Araneomorphae</taxon>
        <taxon>Entelegynae</taxon>
        <taxon>Araneoidea</taxon>
        <taxon>Araneidae</taxon>
        <taxon>Caerostris</taxon>
    </lineage>
</organism>
<protein>
    <submittedName>
        <fullName evidence="2">Uncharacterized protein</fullName>
    </submittedName>
</protein>
<evidence type="ECO:0000313" key="3">
    <source>
        <dbReference type="Proteomes" id="UP001054837"/>
    </source>
</evidence>
<dbReference type="AlphaFoldDB" id="A0AAV4UGQ0"/>
<evidence type="ECO:0000256" key="1">
    <source>
        <dbReference type="SAM" id="MobiDB-lite"/>
    </source>
</evidence>
<feature type="region of interest" description="Disordered" evidence="1">
    <location>
        <begin position="54"/>
        <end position="74"/>
    </location>
</feature>
<evidence type="ECO:0000313" key="2">
    <source>
        <dbReference type="EMBL" id="GIY56941.1"/>
    </source>
</evidence>
<comment type="caution">
    <text evidence="2">The sequence shown here is derived from an EMBL/GenBank/DDBJ whole genome shotgun (WGS) entry which is preliminary data.</text>
</comment>
<reference evidence="2 3" key="1">
    <citation type="submission" date="2021-06" db="EMBL/GenBank/DDBJ databases">
        <title>Caerostris darwini draft genome.</title>
        <authorList>
            <person name="Kono N."/>
            <person name="Arakawa K."/>
        </authorList>
    </citation>
    <scope>NUCLEOTIDE SEQUENCE [LARGE SCALE GENOMIC DNA]</scope>
</reference>
<sequence length="119" mass="13830">MVQVSILNFDNKEHRASEVVVIYIVAYKFKNSSRKVSRIELKVVRVKSLKLLSDSDYPSSRKDREKERKIRLNRPAADDRSPITCWACAEGRERATDWPRFSDGESSQKERLHLSVHAL</sequence>
<feature type="compositionally biased region" description="Basic and acidic residues" evidence="1">
    <location>
        <begin position="59"/>
        <end position="74"/>
    </location>
</feature>
<name>A0AAV4UGQ0_9ARAC</name>
<accession>A0AAV4UGQ0</accession>